<keyword evidence="2" id="KW-1185">Reference proteome</keyword>
<organism evidence="1 2">
    <name type="scientific">Ceriporiopsis subvermispora (strain B)</name>
    <name type="common">White-rot fungus</name>
    <name type="synonym">Gelatoporia subvermispora</name>
    <dbReference type="NCBI Taxonomy" id="914234"/>
    <lineage>
        <taxon>Eukaryota</taxon>
        <taxon>Fungi</taxon>
        <taxon>Dikarya</taxon>
        <taxon>Basidiomycota</taxon>
        <taxon>Agaricomycotina</taxon>
        <taxon>Agaricomycetes</taxon>
        <taxon>Polyporales</taxon>
        <taxon>Gelatoporiaceae</taxon>
        <taxon>Gelatoporia</taxon>
    </lineage>
</organism>
<dbReference type="HOGENOM" id="CLU_2346497_0_0_1"/>
<proteinExistence type="predicted"/>
<gene>
    <name evidence="1" type="ORF">CERSUDRAFT_114947</name>
</gene>
<dbReference type="EMBL" id="KB445797">
    <property type="protein sequence ID" value="EMD37047.1"/>
    <property type="molecule type" value="Genomic_DNA"/>
</dbReference>
<name>M2RF23_CERS8</name>
<evidence type="ECO:0000313" key="1">
    <source>
        <dbReference type="EMBL" id="EMD37047.1"/>
    </source>
</evidence>
<accession>M2RF23</accession>
<evidence type="ECO:0000313" key="2">
    <source>
        <dbReference type="Proteomes" id="UP000016930"/>
    </source>
</evidence>
<dbReference type="Proteomes" id="UP000016930">
    <property type="component" value="Unassembled WGS sequence"/>
</dbReference>
<protein>
    <submittedName>
        <fullName evidence="1">Uncharacterized protein</fullName>
    </submittedName>
</protein>
<sequence>MLCYFVAARADMASGAGDAQLGVRRTPPWHWLLQRIAIRSIVATSSYPASRSIRVPVILGTATTLSQYSKIARPICNISVAGSHCGQASRAMIPSLP</sequence>
<feature type="non-terminal residue" evidence="1">
    <location>
        <position position="97"/>
    </location>
</feature>
<reference evidence="1 2" key="1">
    <citation type="journal article" date="2012" name="Proc. Natl. Acad. Sci. U.S.A.">
        <title>Comparative genomics of Ceriporiopsis subvermispora and Phanerochaete chrysosporium provide insight into selective ligninolysis.</title>
        <authorList>
            <person name="Fernandez-Fueyo E."/>
            <person name="Ruiz-Duenas F.J."/>
            <person name="Ferreira P."/>
            <person name="Floudas D."/>
            <person name="Hibbett D.S."/>
            <person name="Canessa P."/>
            <person name="Larrondo L.F."/>
            <person name="James T.Y."/>
            <person name="Seelenfreund D."/>
            <person name="Lobos S."/>
            <person name="Polanco R."/>
            <person name="Tello M."/>
            <person name="Honda Y."/>
            <person name="Watanabe T."/>
            <person name="Watanabe T."/>
            <person name="Ryu J.S."/>
            <person name="Kubicek C.P."/>
            <person name="Schmoll M."/>
            <person name="Gaskell J."/>
            <person name="Hammel K.E."/>
            <person name="St John F.J."/>
            <person name="Vanden Wymelenberg A."/>
            <person name="Sabat G."/>
            <person name="Splinter BonDurant S."/>
            <person name="Syed K."/>
            <person name="Yadav J.S."/>
            <person name="Doddapaneni H."/>
            <person name="Subramanian V."/>
            <person name="Lavin J.L."/>
            <person name="Oguiza J.A."/>
            <person name="Perez G."/>
            <person name="Pisabarro A.G."/>
            <person name="Ramirez L."/>
            <person name="Santoyo F."/>
            <person name="Master E."/>
            <person name="Coutinho P.M."/>
            <person name="Henrissat B."/>
            <person name="Lombard V."/>
            <person name="Magnuson J.K."/>
            <person name="Kuees U."/>
            <person name="Hori C."/>
            <person name="Igarashi K."/>
            <person name="Samejima M."/>
            <person name="Held B.W."/>
            <person name="Barry K.W."/>
            <person name="LaButti K.M."/>
            <person name="Lapidus A."/>
            <person name="Lindquist E.A."/>
            <person name="Lucas S.M."/>
            <person name="Riley R."/>
            <person name="Salamov A.A."/>
            <person name="Hoffmeister D."/>
            <person name="Schwenk D."/>
            <person name="Hadar Y."/>
            <person name="Yarden O."/>
            <person name="de Vries R.P."/>
            <person name="Wiebenga A."/>
            <person name="Stenlid J."/>
            <person name="Eastwood D."/>
            <person name="Grigoriev I.V."/>
            <person name="Berka R.M."/>
            <person name="Blanchette R.A."/>
            <person name="Kersten P."/>
            <person name="Martinez A.T."/>
            <person name="Vicuna R."/>
            <person name="Cullen D."/>
        </authorList>
    </citation>
    <scope>NUCLEOTIDE SEQUENCE [LARGE SCALE GENOMIC DNA]</scope>
    <source>
        <strain evidence="1 2">B</strain>
    </source>
</reference>
<dbReference type="AlphaFoldDB" id="M2RF23"/>